<sequence>MTKTPEPNWQPISALSMIANMIDGQLEESQEQYTTLLETKQKPHVLDDYTVHRVIQVYTDQLEFTLLETKQKPHVLDDYTVHRVIQVYTDQLEFLPIYIKQLEKWQTEVSLILTQQNEIQRLQEQVRQWKQVLTDILDLANKLKEETIEKVMSKSDLELGIQSLKNYINKL</sequence>
<proteinExistence type="predicted"/>
<name>A0A9X0F6M2_BACTU</name>
<dbReference type="Proteomes" id="UP000032407">
    <property type="component" value="Unassembled WGS sequence"/>
</dbReference>
<dbReference type="AlphaFoldDB" id="A0A9X0F6M2"/>
<gene>
    <name evidence="2" type="ORF">C797_20050</name>
</gene>
<evidence type="ECO:0000256" key="1">
    <source>
        <dbReference type="SAM" id="Coils"/>
    </source>
</evidence>
<reference evidence="2 3" key="1">
    <citation type="journal article" date="2015" name="Sci. Rep.">
        <title>The expression and crystallization of Cry65Aa require two C-termini, revealing a novel evolutionary strategy of Bacillus thuringiensis Cry proteins.</title>
        <authorList>
            <person name="Peng D.H."/>
            <person name="Pang C.Y."/>
            <person name="Wu H."/>
            <person name="Huang Q."/>
            <person name="Zheng J.S."/>
            <person name="Sun M."/>
        </authorList>
    </citation>
    <scope>NUCLEOTIDE SEQUENCE [LARGE SCALE GENOMIC DNA]</scope>
    <source>
        <strain evidence="2 3">Sbt003</strain>
    </source>
</reference>
<keyword evidence="1" id="KW-0175">Coiled coil</keyword>
<comment type="caution">
    <text evidence="2">The sequence shown here is derived from an EMBL/GenBank/DDBJ whole genome shotgun (WGS) entry which is preliminary data.</text>
</comment>
<accession>A0A9X0F6M2</accession>
<feature type="coiled-coil region" evidence="1">
    <location>
        <begin position="112"/>
        <end position="139"/>
    </location>
</feature>
<evidence type="ECO:0000313" key="2">
    <source>
        <dbReference type="EMBL" id="KIU73046.1"/>
    </source>
</evidence>
<dbReference type="EMBL" id="AMYJ01000040">
    <property type="protein sequence ID" value="KIU73046.1"/>
    <property type="molecule type" value="Genomic_DNA"/>
</dbReference>
<evidence type="ECO:0000313" key="3">
    <source>
        <dbReference type="Proteomes" id="UP000032407"/>
    </source>
</evidence>
<organism evidence="2 3">
    <name type="scientific">Bacillus thuringiensis Sbt003</name>
    <dbReference type="NCBI Taxonomy" id="1235825"/>
    <lineage>
        <taxon>Bacteria</taxon>
        <taxon>Bacillati</taxon>
        <taxon>Bacillota</taxon>
        <taxon>Bacilli</taxon>
        <taxon>Bacillales</taxon>
        <taxon>Bacillaceae</taxon>
        <taxon>Bacillus</taxon>
        <taxon>Bacillus cereus group</taxon>
    </lineage>
</organism>
<dbReference type="RefSeq" id="WP_045351963.1">
    <property type="nucleotide sequence ID" value="NZ_KN849208.1"/>
</dbReference>
<protein>
    <submittedName>
        <fullName evidence="2">Uncharacterized protein</fullName>
    </submittedName>
</protein>